<feature type="transmembrane region" description="Helical" evidence="8">
    <location>
        <begin position="66"/>
        <end position="87"/>
    </location>
</feature>
<protein>
    <submittedName>
        <fullName evidence="10">Cation:proton antiporter</fullName>
    </submittedName>
</protein>
<evidence type="ECO:0000256" key="2">
    <source>
        <dbReference type="ARBA" id="ARBA00022448"/>
    </source>
</evidence>
<keyword evidence="4 8" id="KW-0812">Transmembrane</keyword>
<feature type="transmembrane region" description="Helical" evidence="8">
    <location>
        <begin position="192"/>
        <end position="208"/>
    </location>
</feature>
<feature type="domain" description="Cation/H+ exchanger transmembrane" evidence="9">
    <location>
        <begin position="3"/>
        <end position="355"/>
    </location>
</feature>
<dbReference type="Proteomes" id="UP000249375">
    <property type="component" value="Chromosome"/>
</dbReference>
<keyword evidence="3" id="KW-0050">Antiport</keyword>
<evidence type="ECO:0000256" key="1">
    <source>
        <dbReference type="ARBA" id="ARBA00004141"/>
    </source>
</evidence>
<dbReference type="AlphaFoldDB" id="A0A5P8E6B2"/>
<feature type="transmembrane region" description="Helical" evidence="8">
    <location>
        <begin position="307"/>
        <end position="329"/>
    </location>
</feature>
<dbReference type="InterPro" id="IPR014729">
    <property type="entry name" value="Rossmann-like_a/b/a_fold"/>
</dbReference>
<name>A0A5P8E6B2_9BACT</name>
<feature type="transmembrane region" description="Helical" evidence="8">
    <location>
        <begin position="125"/>
        <end position="147"/>
    </location>
</feature>
<evidence type="ECO:0000313" key="10">
    <source>
        <dbReference type="EMBL" id="QFQ12466.1"/>
    </source>
</evidence>
<dbReference type="KEGG" id="alq:C7Y71_005245"/>
<evidence type="ECO:0000256" key="8">
    <source>
        <dbReference type="SAM" id="Phobius"/>
    </source>
</evidence>
<keyword evidence="6" id="KW-0406">Ion transport</keyword>
<accession>A0A5P8E6B2</accession>
<dbReference type="PANTHER" id="PTHR43562:SF4">
    <property type="entry name" value="NA(+)_H(+) ANTIPORTER NHAS5"/>
    <property type="match status" value="1"/>
</dbReference>
<dbReference type="PANTHER" id="PTHR43562">
    <property type="entry name" value="NAPA-TYPE SODIUM/HYDROGEN ANTIPORTER"/>
    <property type="match status" value="1"/>
</dbReference>
<evidence type="ECO:0000256" key="5">
    <source>
        <dbReference type="ARBA" id="ARBA00022989"/>
    </source>
</evidence>
<feature type="transmembrane region" description="Helical" evidence="8">
    <location>
        <begin position="93"/>
        <end position="113"/>
    </location>
</feature>
<feature type="transmembrane region" description="Helical" evidence="8">
    <location>
        <begin position="7"/>
        <end position="25"/>
    </location>
</feature>
<feature type="transmembrane region" description="Helical" evidence="8">
    <location>
        <begin position="275"/>
        <end position="295"/>
    </location>
</feature>
<comment type="subcellular location">
    <subcellularLocation>
        <location evidence="1">Membrane</location>
        <topology evidence="1">Multi-pass membrane protein</topology>
    </subcellularLocation>
</comment>
<keyword evidence="11" id="KW-1185">Reference proteome</keyword>
<keyword evidence="5 8" id="KW-1133">Transmembrane helix</keyword>
<dbReference type="Pfam" id="PF00999">
    <property type="entry name" value="Na_H_Exchanger"/>
    <property type="match status" value="1"/>
</dbReference>
<keyword evidence="2" id="KW-0813">Transport</keyword>
<reference evidence="10 11" key="1">
    <citation type="submission" date="2018-11" db="EMBL/GenBank/DDBJ databases">
        <authorList>
            <person name="Na S.W."/>
            <person name="Baik M."/>
        </authorList>
    </citation>
    <scope>NUCLEOTIDE SEQUENCE [LARGE SCALE GENOMIC DNA]</scope>
    <source>
        <strain evidence="10 11">E39</strain>
    </source>
</reference>
<feature type="transmembrane region" description="Helical" evidence="8">
    <location>
        <begin position="243"/>
        <end position="263"/>
    </location>
</feature>
<dbReference type="Gene3D" id="3.40.50.620">
    <property type="entry name" value="HUPs"/>
    <property type="match status" value="1"/>
</dbReference>
<keyword evidence="7 8" id="KW-0472">Membrane</keyword>
<dbReference type="GO" id="GO:0015297">
    <property type="term" value="F:antiporter activity"/>
    <property type="evidence" value="ECO:0007669"/>
    <property type="project" value="UniProtKB-KW"/>
</dbReference>
<sequence length="653" mass="72923">MLMHRLRIPSIVGMIIAGVLIGKYGFNILERDDSFKLFGKVGVYYIMFLASLEMNMQDVKSIQKQYLTLGLLSFLFPVLLGFTANYYIMGYGIMAAVLMAAMYASHTLISYPIVMRYGIARRKSVSIATGGTIVADVLTLLVLAGVTGMLDEDASNLHMLYLALKVMVVGATILFIFPRVGQWVFRRYDEVVVQYIFVLSMVFLGAGLMEIAGIEGILGAFLVGIALNRLIPPSSPLMSHIEFIGNSIFIPYFLIGVGMMINIQTFMDYRQTLPLAAIMIIVATMGKWLAAFATQKAFHLSRNDRKLMFGLTSSRAAATLAVVLAGYELKVVDDTVLNATMLLILFTCIISSFATEHTARDIALNEKDTIEEVGDKDQILVALSNPETVQPLMNAALMLRSKRDGTQISAVAVVLENDSARRTQTAKQLEQAKKIAAAANVGINTYNRWAVNITTGIYHTMMEIGSSELLIGLHQKTRLSDSFFGKFTSDILASVQQQVVVFRPIVPLNTMRRIHLLVPKRAEFERGFQHWLNRVAGLAEQLSCTVEAYATPPTIKAMEDYCAKHKLRIVLETHDYNTWNDLSPIVHRTRPDHLFIVVMARFASLSYHKYMERIPDQVERYFSTRNLIIIFPDQFAGDTTTSTIRSGVPINVR</sequence>
<dbReference type="Gene3D" id="1.20.1530.20">
    <property type="match status" value="1"/>
</dbReference>
<evidence type="ECO:0000256" key="7">
    <source>
        <dbReference type="ARBA" id="ARBA00023136"/>
    </source>
</evidence>
<dbReference type="GO" id="GO:1902600">
    <property type="term" value="P:proton transmembrane transport"/>
    <property type="evidence" value="ECO:0007669"/>
    <property type="project" value="InterPro"/>
</dbReference>
<evidence type="ECO:0000259" key="9">
    <source>
        <dbReference type="Pfam" id="PF00999"/>
    </source>
</evidence>
<feature type="transmembrane region" description="Helical" evidence="8">
    <location>
        <begin position="37"/>
        <end position="54"/>
    </location>
</feature>
<organism evidence="10 11">
    <name type="scientific">Pseudoprevotella muciniphila</name>
    <dbReference type="NCBI Taxonomy" id="2133944"/>
    <lineage>
        <taxon>Bacteria</taxon>
        <taxon>Pseudomonadati</taxon>
        <taxon>Bacteroidota</taxon>
        <taxon>Bacteroidia</taxon>
        <taxon>Bacteroidales</taxon>
        <taxon>Prevotellaceae</taxon>
        <taxon>Pseudoprevotella</taxon>
    </lineage>
</organism>
<gene>
    <name evidence="10" type="ORF">C7Y71_005245</name>
</gene>
<feature type="transmembrane region" description="Helical" evidence="8">
    <location>
        <begin position="335"/>
        <end position="354"/>
    </location>
</feature>
<dbReference type="SUPFAM" id="SSF52402">
    <property type="entry name" value="Adenine nucleotide alpha hydrolases-like"/>
    <property type="match status" value="1"/>
</dbReference>
<dbReference type="InterPro" id="IPR006153">
    <property type="entry name" value="Cation/H_exchanger_TM"/>
</dbReference>
<dbReference type="InterPro" id="IPR038770">
    <property type="entry name" value="Na+/solute_symporter_sf"/>
</dbReference>
<evidence type="ECO:0000313" key="11">
    <source>
        <dbReference type="Proteomes" id="UP000249375"/>
    </source>
</evidence>
<dbReference type="GO" id="GO:0016020">
    <property type="term" value="C:membrane"/>
    <property type="evidence" value="ECO:0007669"/>
    <property type="project" value="UniProtKB-SubCell"/>
</dbReference>
<dbReference type="OrthoDB" id="9793589at2"/>
<evidence type="ECO:0000256" key="4">
    <source>
        <dbReference type="ARBA" id="ARBA00022692"/>
    </source>
</evidence>
<evidence type="ECO:0000256" key="6">
    <source>
        <dbReference type="ARBA" id="ARBA00023065"/>
    </source>
</evidence>
<proteinExistence type="predicted"/>
<evidence type="ECO:0000256" key="3">
    <source>
        <dbReference type="ARBA" id="ARBA00022449"/>
    </source>
</evidence>
<feature type="transmembrane region" description="Helical" evidence="8">
    <location>
        <begin position="159"/>
        <end position="180"/>
    </location>
</feature>
<dbReference type="EMBL" id="CP033459">
    <property type="protein sequence ID" value="QFQ12466.1"/>
    <property type="molecule type" value="Genomic_DNA"/>
</dbReference>